<reference evidence="8 9" key="1">
    <citation type="journal article" date="2019" name="Int. J. Syst. Evol. Microbiol.">
        <title>The Global Catalogue of Microorganisms (GCM) 10K type strain sequencing project: providing services to taxonomists for standard genome sequencing and annotation.</title>
        <authorList>
            <consortium name="The Broad Institute Genomics Platform"/>
            <consortium name="The Broad Institute Genome Sequencing Center for Infectious Disease"/>
            <person name="Wu L."/>
            <person name="Ma J."/>
        </authorList>
    </citation>
    <scope>NUCLEOTIDE SEQUENCE [LARGE SCALE GENOMIC DNA]</scope>
    <source>
        <strain evidence="8 9">JCM 15313</strain>
    </source>
</reference>
<evidence type="ECO:0000313" key="8">
    <source>
        <dbReference type="EMBL" id="GAA2008154.1"/>
    </source>
</evidence>
<evidence type="ECO:0000256" key="2">
    <source>
        <dbReference type="ARBA" id="ARBA00022741"/>
    </source>
</evidence>
<accession>A0ABN2TFX2</accession>
<dbReference type="Pfam" id="PF00069">
    <property type="entry name" value="Pkinase"/>
    <property type="match status" value="1"/>
</dbReference>
<keyword evidence="3" id="KW-0418">Kinase</keyword>
<feature type="region of interest" description="Disordered" evidence="6">
    <location>
        <begin position="270"/>
        <end position="307"/>
    </location>
</feature>
<feature type="compositionally biased region" description="Low complexity" evidence="6">
    <location>
        <begin position="478"/>
        <end position="493"/>
    </location>
</feature>
<dbReference type="PANTHER" id="PTHR43289">
    <property type="entry name" value="MITOGEN-ACTIVATED PROTEIN KINASE KINASE KINASE 20-RELATED"/>
    <property type="match status" value="1"/>
</dbReference>
<dbReference type="CDD" id="cd14014">
    <property type="entry name" value="STKc_PknB_like"/>
    <property type="match status" value="1"/>
</dbReference>
<dbReference type="RefSeq" id="WP_344164383.1">
    <property type="nucleotide sequence ID" value="NZ_BAAAPC010000018.1"/>
</dbReference>
<evidence type="ECO:0000256" key="5">
    <source>
        <dbReference type="PROSITE-ProRule" id="PRU10141"/>
    </source>
</evidence>
<organism evidence="8 9">
    <name type="scientific">Nocardiopsis rhodophaea</name>
    <dbReference type="NCBI Taxonomy" id="280238"/>
    <lineage>
        <taxon>Bacteria</taxon>
        <taxon>Bacillati</taxon>
        <taxon>Actinomycetota</taxon>
        <taxon>Actinomycetes</taxon>
        <taxon>Streptosporangiales</taxon>
        <taxon>Nocardiopsidaceae</taxon>
        <taxon>Nocardiopsis</taxon>
    </lineage>
</organism>
<feature type="region of interest" description="Disordered" evidence="6">
    <location>
        <begin position="328"/>
        <end position="499"/>
    </location>
</feature>
<protein>
    <recommendedName>
        <fullName evidence="7">Protein kinase domain-containing protein</fullName>
    </recommendedName>
</protein>
<feature type="compositionally biased region" description="Gly residues" evidence="6">
    <location>
        <begin position="464"/>
        <end position="473"/>
    </location>
</feature>
<dbReference type="PANTHER" id="PTHR43289:SF34">
    <property type="entry name" value="SERINE_THREONINE-PROTEIN KINASE YBDM-RELATED"/>
    <property type="match status" value="1"/>
</dbReference>
<evidence type="ECO:0000256" key="3">
    <source>
        <dbReference type="ARBA" id="ARBA00022777"/>
    </source>
</evidence>
<dbReference type="InterPro" id="IPR008271">
    <property type="entry name" value="Ser/Thr_kinase_AS"/>
</dbReference>
<dbReference type="Proteomes" id="UP001501585">
    <property type="component" value="Unassembled WGS sequence"/>
</dbReference>
<dbReference type="Gene3D" id="3.30.200.20">
    <property type="entry name" value="Phosphorylase Kinase, domain 1"/>
    <property type="match status" value="1"/>
</dbReference>
<dbReference type="Gene3D" id="2.60.120.560">
    <property type="entry name" value="Exo-inulinase, domain 1"/>
    <property type="match status" value="1"/>
</dbReference>
<proteinExistence type="predicted"/>
<evidence type="ECO:0000256" key="6">
    <source>
        <dbReference type="SAM" id="MobiDB-lite"/>
    </source>
</evidence>
<dbReference type="PROSITE" id="PS00108">
    <property type="entry name" value="PROTEIN_KINASE_ST"/>
    <property type="match status" value="1"/>
</dbReference>
<evidence type="ECO:0000256" key="1">
    <source>
        <dbReference type="ARBA" id="ARBA00022679"/>
    </source>
</evidence>
<dbReference type="PROSITE" id="PS50011">
    <property type="entry name" value="PROTEIN_KINASE_DOM"/>
    <property type="match status" value="1"/>
</dbReference>
<keyword evidence="4 5" id="KW-0067">ATP-binding</keyword>
<dbReference type="Gene3D" id="1.10.510.10">
    <property type="entry name" value="Transferase(Phosphotransferase) domain 1"/>
    <property type="match status" value="1"/>
</dbReference>
<comment type="caution">
    <text evidence="8">The sequence shown here is derived from an EMBL/GenBank/DDBJ whole genome shotgun (WGS) entry which is preliminary data.</text>
</comment>
<feature type="compositionally biased region" description="Low complexity" evidence="6">
    <location>
        <begin position="328"/>
        <end position="348"/>
    </location>
</feature>
<evidence type="ECO:0000259" key="7">
    <source>
        <dbReference type="PROSITE" id="PS50011"/>
    </source>
</evidence>
<dbReference type="InterPro" id="IPR000719">
    <property type="entry name" value="Prot_kinase_dom"/>
</dbReference>
<feature type="binding site" evidence="5">
    <location>
        <position position="51"/>
    </location>
    <ligand>
        <name>ATP</name>
        <dbReference type="ChEBI" id="CHEBI:30616"/>
    </ligand>
</feature>
<evidence type="ECO:0000313" key="9">
    <source>
        <dbReference type="Proteomes" id="UP001501585"/>
    </source>
</evidence>
<keyword evidence="9" id="KW-1185">Reference proteome</keyword>
<keyword evidence="2 5" id="KW-0547">Nucleotide-binding</keyword>
<keyword evidence="1" id="KW-0808">Transferase</keyword>
<gene>
    <name evidence="8" type="ORF">GCM10009799_39720</name>
</gene>
<evidence type="ECO:0000256" key="4">
    <source>
        <dbReference type="ARBA" id="ARBA00022840"/>
    </source>
</evidence>
<name>A0ABN2TFX2_9ACTN</name>
<feature type="compositionally biased region" description="Pro residues" evidence="6">
    <location>
        <begin position="388"/>
        <end position="408"/>
    </location>
</feature>
<dbReference type="EMBL" id="BAAAPC010000018">
    <property type="protein sequence ID" value="GAA2008154.1"/>
    <property type="molecule type" value="Genomic_DNA"/>
</dbReference>
<dbReference type="InterPro" id="IPR017441">
    <property type="entry name" value="Protein_kinase_ATP_BS"/>
</dbReference>
<dbReference type="PROSITE" id="PS00107">
    <property type="entry name" value="PROTEIN_KINASE_ATP"/>
    <property type="match status" value="1"/>
</dbReference>
<sequence>MTSNEHERAKPLRTGDPHELGDYRIVGRLGRGGMGTVYLAKDASERLVAVKLIHPDLTDDEDFRRRFAREVQSARRVARFSTAGVIDAELESDPLYIVSEYVPGPNLSEAVTTEGPMHGGTLESLAMGVAAALTAIHGAGVIHRDLKPANVLLSTVGPKVIDFGIARAMDDDGSVTRSSQLMGTPAYLAPELVTGGEITAASDIFSWGCLIAFAGTGRAPFDAQSVPAVLHLISSAPPNLEGLDPSLEEVVRQALEKDPAHRPTAQQLLNHLVGQENPTESVVDRTVVRSWTPPSTPRPDGAAAGAAGIAGATAGAAAANGQLDAETTAHAPAPAEAPPEGASGPTAAMHPTNDQAVRAMPTEAGQQPPAHPSGPYASAHGQVASGPQQPPYGPPPSEAPVPGPPPGPGFGAQQPYGPPSGPQAPSYGTPPQPGAQPVGAQPPGYPSPGMQSPPYGQQSYAPMGPGGPGGPSGPGQPPTGANPSASPAPAPGGSRKKKMMTIGGGVGAAVLLMTSGIVGSYLLSGPEFPTGTNIYTDEFGSSDSGWKTDDSDVPFDAGEHRRGYTDDGQYALRATTDDTLTRAISGFPGDYPEQLAISVDTSVQNGPAYGETEVYCFYNNDDDTRYSVTVRFDGSEARIRRIGGEAGISTLEQVTEGVPGYEVAEDGQDDAEKPVNTLQVTCERQEEETGGTTEKSIAVRLWVNGSHVMDAVDTQPIQNGVTGLGVAREGGGSGGDAIVYFDNFRMNKLEPEAEATE</sequence>
<feature type="compositionally biased region" description="Pro residues" evidence="6">
    <location>
        <begin position="416"/>
        <end position="434"/>
    </location>
</feature>
<feature type="domain" description="Protein kinase" evidence="7">
    <location>
        <begin position="23"/>
        <end position="274"/>
    </location>
</feature>
<dbReference type="SUPFAM" id="SSF56112">
    <property type="entry name" value="Protein kinase-like (PK-like)"/>
    <property type="match status" value="1"/>
</dbReference>
<dbReference type="SMART" id="SM00220">
    <property type="entry name" value="S_TKc"/>
    <property type="match status" value="1"/>
</dbReference>
<dbReference type="InterPro" id="IPR011009">
    <property type="entry name" value="Kinase-like_dom_sf"/>
</dbReference>